<proteinExistence type="predicted"/>
<name>A0AA86RI11_9EUKA</name>
<dbReference type="InterPro" id="IPR001611">
    <property type="entry name" value="Leu-rich_rpt"/>
</dbReference>
<accession>A0AA86RI11</accession>
<dbReference type="PANTHER" id="PTHR18849">
    <property type="entry name" value="LEUCINE RICH REPEAT PROTEIN"/>
    <property type="match status" value="1"/>
</dbReference>
<gene>
    <name evidence="3" type="ORF">HINF_LOCUS62396</name>
    <name evidence="4" type="ORF">HINF_LOCUS66752</name>
</gene>
<evidence type="ECO:0000256" key="2">
    <source>
        <dbReference type="ARBA" id="ARBA00022737"/>
    </source>
</evidence>
<dbReference type="SUPFAM" id="SSF52058">
    <property type="entry name" value="L domain-like"/>
    <property type="match status" value="1"/>
</dbReference>
<keyword evidence="2" id="KW-0677">Repeat</keyword>
<dbReference type="EMBL" id="CATOUU010001154">
    <property type="protein sequence ID" value="CAI9974751.1"/>
    <property type="molecule type" value="Genomic_DNA"/>
</dbReference>
<sequence>MWIYDINSLHALSKLRYLDLFTNKIVDISSLSHLQQLEYLDLFSNKVIDISPLYGLQNLNNVNLNTNFIASPDAYSHIYEMYKQKMQKQQLFQIKYSECCQKQPTPFQKLKQLKLKTVNTTFVQIQTSDKLKKQQLNVKYNQTKEKVNQFIYKIQDTHNLMYLACISYFYQSCQDQ</sequence>
<reference evidence="4 5" key="2">
    <citation type="submission" date="2024-07" db="EMBL/GenBank/DDBJ databases">
        <authorList>
            <person name="Akdeniz Z."/>
        </authorList>
    </citation>
    <scope>NUCLEOTIDE SEQUENCE [LARGE SCALE GENOMIC DNA]</scope>
</reference>
<evidence type="ECO:0000313" key="4">
    <source>
        <dbReference type="EMBL" id="CAL6093130.1"/>
    </source>
</evidence>
<dbReference type="Proteomes" id="UP001642409">
    <property type="component" value="Unassembled WGS sequence"/>
</dbReference>
<dbReference type="AlphaFoldDB" id="A0AA86RI11"/>
<dbReference type="PANTHER" id="PTHR18849:SF0">
    <property type="entry name" value="CILIA- AND FLAGELLA-ASSOCIATED PROTEIN 410-RELATED"/>
    <property type="match status" value="1"/>
</dbReference>
<dbReference type="InterPro" id="IPR025875">
    <property type="entry name" value="Leu-rich_rpt_4"/>
</dbReference>
<dbReference type="Pfam" id="PF12799">
    <property type="entry name" value="LRR_4"/>
    <property type="match status" value="1"/>
</dbReference>
<evidence type="ECO:0000256" key="1">
    <source>
        <dbReference type="ARBA" id="ARBA00022614"/>
    </source>
</evidence>
<keyword evidence="5" id="KW-1185">Reference proteome</keyword>
<dbReference type="Gene3D" id="3.80.10.10">
    <property type="entry name" value="Ribonuclease Inhibitor"/>
    <property type="match status" value="1"/>
</dbReference>
<comment type="caution">
    <text evidence="3">The sequence shown here is derived from an EMBL/GenBank/DDBJ whole genome shotgun (WGS) entry which is preliminary data.</text>
</comment>
<evidence type="ECO:0000313" key="5">
    <source>
        <dbReference type="Proteomes" id="UP001642409"/>
    </source>
</evidence>
<dbReference type="PROSITE" id="PS51450">
    <property type="entry name" value="LRR"/>
    <property type="match status" value="2"/>
</dbReference>
<reference evidence="3" key="1">
    <citation type="submission" date="2023-06" db="EMBL/GenBank/DDBJ databases">
        <authorList>
            <person name="Kurt Z."/>
        </authorList>
    </citation>
    <scope>NUCLEOTIDE SEQUENCE</scope>
</reference>
<dbReference type="EMBL" id="CAXDID020000453">
    <property type="protein sequence ID" value="CAL6093130.1"/>
    <property type="molecule type" value="Genomic_DNA"/>
</dbReference>
<dbReference type="InterPro" id="IPR032675">
    <property type="entry name" value="LRR_dom_sf"/>
</dbReference>
<organism evidence="3">
    <name type="scientific">Hexamita inflata</name>
    <dbReference type="NCBI Taxonomy" id="28002"/>
    <lineage>
        <taxon>Eukaryota</taxon>
        <taxon>Metamonada</taxon>
        <taxon>Diplomonadida</taxon>
        <taxon>Hexamitidae</taxon>
        <taxon>Hexamitinae</taxon>
        <taxon>Hexamita</taxon>
    </lineage>
</organism>
<keyword evidence="1" id="KW-0433">Leucine-rich repeat</keyword>
<evidence type="ECO:0000313" key="3">
    <source>
        <dbReference type="EMBL" id="CAI9974751.1"/>
    </source>
</evidence>
<protein>
    <submittedName>
        <fullName evidence="3">Leucine-rich repeat domain-containing protein</fullName>
    </submittedName>
    <submittedName>
        <fullName evidence="4">Leucine-rich_repeat domain-containing protein</fullName>
    </submittedName>
</protein>